<evidence type="ECO:0000313" key="3">
    <source>
        <dbReference type="Proteomes" id="UP001319827"/>
    </source>
</evidence>
<dbReference type="EMBL" id="AP024355">
    <property type="protein sequence ID" value="BCR03316.1"/>
    <property type="molecule type" value="Genomic_DNA"/>
</dbReference>
<evidence type="ECO:0000256" key="1">
    <source>
        <dbReference type="SAM" id="MobiDB-lite"/>
    </source>
</evidence>
<evidence type="ECO:0008006" key="4">
    <source>
        <dbReference type="Google" id="ProtNLM"/>
    </source>
</evidence>
<organism evidence="2 3">
    <name type="scientific">Desulfuromonas versatilis</name>
    <dbReference type="NCBI Taxonomy" id="2802975"/>
    <lineage>
        <taxon>Bacteria</taxon>
        <taxon>Pseudomonadati</taxon>
        <taxon>Thermodesulfobacteriota</taxon>
        <taxon>Desulfuromonadia</taxon>
        <taxon>Desulfuromonadales</taxon>
        <taxon>Desulfuromonadaceae</taxon>
        <taxon>Desulfuromonas</taxon>
    </lineage>
</organism>
<gene>
    <name evidence="2" type="ORF">DESUT3_03850</name>
</gene>
<dbReference type="Proteomes" id="UP001319827">
    <property type="component" value="Chromosome"/>
</dbReference>
<accession>A0ABN6DT29</accession>
<reference evidence="2 3" key="1">
    <citation type="journal article" date="2016" name="C (Basel)">
        <title>Selective Growth of and Electricity Production by Marine Exoelectrogenic Bacteria in Self-Aggregated Hydrogel of Microbially Reduced Graphene Oxide.</title>
        <authorList>
            <person name="Yoshida N."/>
            <person name="Goto Y."/>
            <person name="Miyata Y."/>
        </authorList>
    </citation>
    <scope>NUCLEOTIDE SEQUENCE [LARGE SCALE GENOMIC DNA]</scope>
    <source>
        <strain evidence="2 3">NIT-T3</strain>
    </source>
</reference>
<protein>
    <recommendedName>
        <fullName evidence="4">Type IV pilus assembly protein PilV</fullName>
    </recommendedName>
</protein>
<name>A0ABN6DT29_9BACT</name>
<reference evidence="2 3" key="2">
    <citation type="journal article" date="2021" name="Int. J. Syst. Evol. Microbiol.">
        <title>Isolation and Polyphasic Characterization of Desulfuromonas versatilis sp. Nov., an Electrogenic Bacteria Capable of Versatile Metabolism Isolated from a Graphene Oxide-Reducing Enrichment Culture.</title>
        <authorList>
            <person name="Xie L."/>
            <person name="Yoshida N."/>
            <person name="Ishii S."/>
            <person name="Meng L."/>
        </authorList>
    </citation>
    <scope>NUCLEOTIDE SEQUENCE [LARGE SCALE GENOMIC DNA]</scope>
    <source>
        <strain evidence="2 3">NIT-T3</strain>
    </source>
</reference>
<feature type="region of interest" description="Disordered" evidence="1">
    <location>
        <begin position="56"/>
        <end position="76"/>
    </location>
</feature>
<evidence type="ECO:0000313" key="2">
    <source>
        <dbReference type="EMBL" id="BCR03316.1"/>
    </source>
</evidence>
<proteinExistence type="predicted"/>
<keyword evidence="3" id="KW-1185">Reference proteome</keyword>
<sequence length="128" mass="13475">MEFLVAITIFSIGLLAIAGLQITSIQHNARANTQSSTTALARGILENILSRAGDDALFDADTDPAQPWDFDPATLDPDPTTTVEGGGTYSASFRILAGNPAAGMARVEVTVNGPNRRTLTLTGFKRAI</sequence>